<accession>A0A2J6TKS1</accession>
<dbReference type="GeneID" id="36594611"/>
<feature type="transmembrane region" description="Helical" evidence="2">
    <location>
        <begin position="303"/>
        <end position="324"/>
    </location>
</feature>
<proteinExistence type="predicted"/>
<organism evidence="3 4">
    <name type="scientific">Hyaloscypha bicolor E</name>
    <dbReference type="NCBI Taxonomy" id="1095630"/>
    <lineage>
        <taxon>Eukaryota</taxon>
        <taxon>Fungi</taxon>
        <taxon>Dikarya</taxon>
        <taxon>Ascomycota</taxon>
        <taxon>Pezizomycotina</taxon>
        <taxon>Leotiomycetes</taxon>
        <taxon>Helotiales</taxon>
        <taxon>Hyaloscyphaceae</taxon>
        <taxon>Hyaloscypha</taxon>
        <taxon>Hyaloscypha bicolor</taxon>
    </lineage>
</organism>
<reference evidence="3 4" key="1">
    <citation type="submission" date="2016-04" db="EMBL/GenBank/DDBJ databases">
        <title>A degradative enzymes factory behind the ericoid mycorrhizal symbiosis.</title>
        <authorList>
            <consortium name="DOE Joint Genome Institute"/>
            <person name="Martino E."/>
            <person name="Morin E."/>
            <person name="Grelet G."/>
            <person name="Kuo A."/>
            <person name="Kohler A."/>
            <person name="Daghino S."/>
            <person name="Barry K."/>
            <person name="Choi C."/>
            <person name="Cichocki N."/>
            <person name="Clum A."/>
            <person name="Copeland A."/>
            <person name="Hainaut M."/>
            <person name="Haridas S."/>
            <person name="Labutti K."/>
            <person name="Lindquist E."/>
            <person name="Lipzen A."/>
            <person name="Khouja H.-R."/>
            <person name="Murat C."/>
            <person name="Ohm R."/>
            <person name="Olson A."/>
            <person name="Spatafora J."/>
            <person name="Veneault-Fourrey C."/>
            <person name="Henrissat B."/>
            <person name="Grigoriev I."/>
            <person name="Martin F."/>
            <person name="Perotto S."/>
        </authorList>
    </citation>
    <scope>NUCLEOTIDE SEQUENCE [LARGE SCALE GENOMIC DNA]</scope>
    <source>
        <strain evidence="3 4">E</strain>
    </source>
</reference>
<keyword evidence="2" id="KW-1133">Transmembrane helix</keyword>
<keyword evidence="2" id="KW-0812">Transmembrane</keyword>
<protein>
    <submittedName>
        <fullName evidence="3">Uncharacterized protein</fullName>
    </submittedName>
</protein>
<name>A0A2J6TKS1_9HELO</name>
<evidence type="ECO:0000256" key="2">
    <source>
        <dbReference type="SAM" id="Phobius"/>
    </source>
</evidence>
<keyword evidence="2" id="KW-0472">Membrane</keyword>
<dbReference type="OrthoDB" id="4733511at2759"/>
<feature type="region of interest" description="Disordered" evidence="1">
    <location>
        <begin position="247"/>
        <end position="288"/>
    </location>
</feature>
<dbReference type="EMBL" id="KZ613780">
    <property type="protein sequence ID" value="PMD63607.1"/>
    <property type="molecule type" value="Genomic_DNA"/>
</dbReference>
<dbReference type="Proteomes" id="UP000235371">
    <property type="component" value="Unassembled WGS sequence"/>
</dbReference>
<evidence type="ECO:0000313" key="3">
    <source>
        <dbReference type="EMBL" id="PMD63607.1"/>
    </source>
</evidence>
<evidence type="ECO:0000313" key="4">
    <source>
        <dbReference type="Proteomes" id="UP000235371"/>
    </source>
</evidence>
<dbReference type="RefSeq" id="XP_024740511.1">
    <property type="nucleotide sequence ID" value="XM_024886534.1"/>
</dbReference>
<sequence length="342" mass="39127">MASYIQLHTELDTRDCNPTPQQRAVYSYHEEIHSDAADDIYSFEWFERTKLFFKQFGRPEKRVTTLRTWEMVEELDFGAFFLAHPVAAYSLWHLLQACYDLDRVVCGCSQEELAKRKAMKPFVYLRAKRIRIQWVKSLKHLKEKIECGTLEGDELVRTLYDILCGVERLVASSTALKENFAVNLKDMIFVDKMLQKVTTFVDDRCGMIAAHLKLEESQETSRQENESSSDEALDDSMSNLQNISEIKFPTIPPKPANGSRKRPKRQPTFPKPKGNEISMKSHSNPAATKPAQKYNSLYSLIELLMYASLFTAFGLAIYTVLPLLQSHGFLTPNLITPGGLLL</sequence>
<gene>
    <name evidence="3" type="ORF">K444DRAFT_661049</name>
</gene>
<evidence type="ECO:0000256" key="1">
    <source>
        <dbReference type="SAM" id="MobiDB-lite"/>
    </source>
</evidence>
<dbReference type="AlphaFoldDB" id="A0A2J6TKS1"/>
<keyword evidence="4" id="KW-1185">Reference proteome</keyword>
<dbReference type="InParanoid" id="A0A2J6TKS1"/>